<keyword evidence="1" id="KW-0812">Transmembrane</keyword>
<dbReference type="EMBL" id="PYLQ01000003">
    <property type="protein sequence ID" value="PST42710.1"/>
    <property type="molecule type" value="Genomic_DNA"/>
</dbReference>
<comment type="caution">
    <text evidence="2">The sequence shown here is derived from an EMBL/GenBank/DDBJ whole genome shotgun (WGS) entry which is preliminary data.</text>
</comment>
<name>A0A2T3G591_9FIRM</name>
<feature type="transmembrane region" description="Helical" evidence="1">
    <location>
        <begin position="38"/>
        <end position="60"/>
    </location>
</feature>
<keyword evidence="3" id="KW-1185">Reference proteome</keyword>
<dbReference type="AlphaFoldDB" id="A0A2T3G591"/>
<dbReference type="RefSeq" id="WP_107029311.1">
    <property type="nucleotide sequence ID" value="NZ_PYLQ01000003.1"/>
</dbReference>
<accession>A0A2T3G591</accession>
<evidence type="ECO:0000313" key="2">
    <source>
        <dbReference type="EMBL" id="PST42710.1"/>
    </source>
</evidence>
<reference evidence="2 3" key="1">
    <citation type="journal article" date="2019" name="Int. J. Syst. Evol. Microbiol.">
        <title>Faecalibacillus intestinalis gen. nov., sp. nov. and Faecalibacillus faecis sp. nov., isolated from human faeces.</title>
        <authorList>
            <person name="Seo B."/>
            <person name="Jeon K."/>
            <person name="Baek I."/>
            <person name="Lee Y.M."/>
            <person name="Baek K."/>
            <person name="Ko G."/>
        </authorList>
    </citation>
    <scope>NUCLEOTIDE SEQUENCE [LARGE SCALE GENOMIC DNA]</scope>
    <source>
        <strain evidence="2 3">SNUG30099</strain>
    </source>
</reference>
<gene>
    <name evidence="2" type="ORF">C7U54_03360</name>
</gene>
<organism evidence="2 3">
    <name type="scientific">Faecalibacillus intestinalis</name>
    <dbReference type="NCBI Taxonomy" id="1982626"/>
    <lineage>
        <taxon>Bacteria</taxon>
        <taxon>Bacillati</taxon>
        <taxon>Bacillota</taxon>
        <taxon>Erysipelotrichia</taxon>
        <taxon>Erysipelotrichales</taxon>
        <taxon>Coprobacillaceae</taxon>
        <taxon>Faecalibacillus</taxon>
    </lineage>
</organism>
<evidence type="ECO:0000256" key="1">
    <source>
        <dbReference type="SAM" id="Phobius"/>
    </source>
</evidence>
<evidence type="ECO:0000313" key="3">
    <source>
        <dbReference type="Proteomes" id="UP000240974"/>
    </source>
</evidence>
<keyword evidence="1" id="KW-0472">Membrane</keyword>
<feature type="transmembrane region" description="Helical" evidence="1">
    <location>
        <begin position="67"/>
        <end position="87"/>
    </location>
</feature>
<proteinExistence type="predicted"/>
<sequence>MKIWKLVAGILSIIFSVIVFFQSVLVGTANTMSANGEVGGSAGVFVSIFMLAGGIVSIAVRNSQKNGGNIAVVILFLLASFLGIGLAGSFSDLNVWAGWCLINAVLAIISIFKQNKGVQQ</sequence>
<keyword evidence="1" id="KW-1133">Transmembrane helix</keyword>
<dbReference type="Proteomes" id="UP000240974">
    <property type="component" value="Unassembled WGS sequence"/>
</dbReference>
<feature type="transmembrane region" description="Helical" evidence="1">
    <location>
        <begin position="7"/>
        <end position="26"/>
    </location>
</feature>
<feature type="transmembrane region" description="Helical" evidence="1">
    <location>
        <begin position="93"/>
        <end position="112"/>
    </location>
</feature>
<protein>
    <submittedName>
        <fullName evidence="2">Uncharacterized protein</fullName>
    </submittedName>
</protein>